<dbReference type="EMBL" id="BK015425">
    <property type="protein sequence ID" value="DAE06072.1"/>
    <property type="molecule type" value="Genomic_DNA"/>
</dbReference>
<name>A0A8S5PHA1_9CAUD</name>
<feature type="coiled-coil region" evidence="1">
    <location>
        <begin position="156"/>
        <end position="183"/>
    </location>
</feature>
<keyword evidence="2" id="KW-1133">Transmembrane helix</keyword>
<organism evidence="3">
    <name type="scientific">Siphoviridae sp. ctsxw88</name>
    <dbReference type="NCBI Taxonomy" id="2825701"/>
    <lineage>
        <taxon>Viruses</taxon>
        <taxon>Duplodnaviria</taxon>
        <taxon>Heunggongvirae</taxon>
        <taxon>Uroviricota</taxon>
        <taxon>Caudoviricetes</taxon>
    </lineage>
</organism>
<keyword evidence="2" id="KW-0472">Membrane</keyword>
<protein>
    <submittedName>
        <fullName evidence="3">Uncharacterized protein</fullName>
    </submittedName>
</protein>
<reference evidence="3" key="1">
    <citation type="journal article" date="2021" name="Proc. Natl. Acad. Sci. U.S.A.">
        <title>A Catalog of Tens of Thousands of Viruses from Human Metagenomes Reveals Hidden Associations with Chronic Diseases.</title>
        <authorList>
            <person name="Tisza M.J."/>
            <person name="Buck C.B."/>
        </authorList>
    </citation>
    <scope>NUCLEOTIDE SEQUENCE</scope>
    <source>
        <strain evidence="3">Ctsxw88</strain>
    </source>
</reference>
<sequence>MGENGLSLADIAAVTDKSGNAMSSGGSGLWVFALLVLLLIGSGGGGIFGGSRNFANGTPVTEAGLCNAMNFNDLQNAVGRLSDNNQQQTMALSNGMCNLGYENLSNISALGKEVALGQANLAQLSNTNTAALSQQMSNGFCETLRSIDRTNANIDAKFAALEKSQLEQTIASQQNQINQLYLQTQLCGVVKYPNQFVYATGNSPFCSTGCGAGCTYTTNI</sequence>
<evidence type="ECO:0000256" key="2">
    <source>
        <dbReference type="SAM" id="Phobius"/>
    </source>
</evidence>
<evidence type="ECO:0000256" key="1">
    <source>
        <dbReference type="SAM" id="Coils"/>
    </source>
</evidence>
<keyword evidence="2" id="KW-0812">Transmembrane</keyword>
<keyword evidence="1" id="KW-0175">Coiled coil</keyword>
<evidence type="ECO:0000313" key="3">
    <source>
        <dbReference type="EMBL" id="DAE06072.1"/>
    </source>
</evidence>
<proteinExistence type="predicted"/>
<feature type="transmembrane region" description="Helical" evidence="2">
    <location>
        <begin position="29"/>
        <end position="48"/>
    </location>
</feature>
<accession>A0A8S5PHA1</accession>